<dbReference type="OrthoDB" id="10623065at2759"/>
<keyword evidence="2" id="KW-1185">Reference proteome</keyword>
<sequence>MYPEIYEKECSFCGRLGTLRRVIGECDFTETIPPPLTQPSTTLPTPLNERWETLLTSPALEDQLVLISRGCRQPRKHMGLGKTEPPHSTRSRRNLVWLNKVVLSLSLSLLSTVIASGKVLNQACLDFPAKGSQAIVLIQGIGKNRSLSDLTLCGWLFQPRVAVAFSNMLCSSHILKNIAFFETLTTSHIRAELLRGLASNYTLLERSGLQLRNHHSVYDRLRRNQSLLYQASRFVLPPLCNTKKAASAFEKVSGGDAFRAVISQLAGLTEAEAAELVTRRRRYLDENFLVVAGVYMKWSSVTPAQKCRSTRSAWIAGLRSDDIFASTTLWIPSSRRLRWYNAGYPEVNPLG</sequence>
<evidence type="ECO:0000313" key="2">
    <source>
        <dbReference type="Proteomes" id="UP000821853"/>
    </source>
</evidence>
<dbReference type="SUPFAM" id="SSF52047">
    <property type="entry name" value="RNI-like"/>
    <property type="match status" value="1"/>
</dbReference>
<dbReference type="VEuPathDB" id="VectorBase:HLOH_048047"/>
<accession>A0A9J6FKL5</accession>
<evidence type="ECO:0000313" key="1">
    <source>
        <dbReference type="EMBL" id="KAH9363008.1"/>
    </source>
</evidence>
<comment type="caution">
    <text evidence="1">The sequence shown here is derived from an EMBL/GenBank/DDBJ whole genome shotgun (WGS) entry which is preliminary data.</text>
</comment>
<proteinExistence type="predicted"/>
<reference evidence="1 2" key="1">
    <citation type="journal article" date="2020" name="Cell">
        <title>Large-Scale Comparative Analyses of Tick Genomes Elucidate Their Genetic Diversity and Vector Capacities.</title>
        <authorList>
            <consortium name="Tick Genome and Microbiome Consortium (TIGMIC)"/>
            <person name="Jia N."/>
            <person name="Wang J."/>
            <person name="Shi W."/>
            <person name="Du L."/>
            <person name="Sun Y."/>
            <person name="Zhan W."/>
            <person name="Jiang J.F."/>
            <person name="Wang Q."/>
            <person name="Zhang B."/>
            <person name="Ji P."/>
            <person name="Bell-Sakyi L."/>
            <person name="Cui X.M."/>
            <person name="Yuan T.T."/>
            <person name="Jiang B.G."/>
            <person name="Yang W.F."/>
            <person name="Lam T.T."/>
            <person name="Chang Q.C."/>
            <person name="Ding S.J."/>
            <person name="Wang X.J."/>
            <person name="Zhu J.G."/>
            <person name="Ruan X.D."/>
            <person name="Zhao L."/>
            <person name="Wei J.T."/>
            <person name="Ye R.Z."/>
            <person name="Que T.C."/>
            <person name="Du C.H."/>
            <person name="Zhou Y.H."/>
            <person name="Cheng J.X."/>
            <person name="Dai P.F."/>
            <person name="Guo W.B."/>
            <person name="Han X.H."/>
            <person name="Huang E.J."/>
            <person name="Li L.F."/>
            <person name="Wei W."/>
            <person name="Gao Y.C."/>
            <person name="Liu J.Z."/>
            <person name="Shao H.Z."/>
            <person name="Wang X."/>
            <person name="Wang C.C."/>
            <person name="Yang T.C."/>
            <person name="Huo Q.B."/>
            <person name="Li W."/>
            <person name="Chen H.Y."/>
            <person name="Chen S.E."/>
            <person name="Zhou L.G."/>
            <person name="Ni X.B."/>
            <person name="Tian J.H."/>
            <person name="Sheng Y."/>
            <person name="Liu T."/>
            <person name="Pan Y.S."/>
            <person name="Xia L.Y."/>
            <person name="Li J."/>
            <person name="Zhao F."/>
            <person name="Cao W.C."/>
        </authorList>
    </citation>
    <scope>NUCLEOTIDE SEQUENCE [LARGE SCALE GENOMIC DNA]</scope>
    <source>
        <strain evidence="1">HaeL-2018</strain>
    </source>
</reference>
<dbReference type="Proteomes" id="UP000821853">
    <property type="component" value="Chromosome 1"/>
</dbReference>
<dbReference type="AlphaFoldDB" id="A0A9J6FKL5"/>
<dbReference type="EMBL" id="JABSTR010000001">
    <property type="protein sequence ID" value="KAH9363008.1"/>
    <property type="molecule type" value="Genomic_DNA"/>
</dbReference>
<gene>
    <name evidence="1" type="ORF">HPB48_014210</name>
</gene>
<name>A0A9J6FKL5_HAELO</name>
<organism evidence="1 2">
    <name type="scientific">Haemaphysalis longicornis</name>
    <name type="common">Bush tick</name>
    <dbReference type="NCBI Taxonomy" id="44386"/>
    <lineage>
        <taxon>Eukaryota</taxon>
        <taxon>Metazoa</taxon>
        <taxon>Ecdysozoa</taxon>
        <taxon>Arthropoda</taxon>
        <taxon>Chelicerata</taxon>
        <taxon>Arachnida</taxon>
        <taxon>Acari</taxon>
        <taxon>Parasitiformes</taxon>
        <taxon>Ixodida</taxon>
        <taxon>Ixodoidea</taxon>
        <taxon>Ixodidae</taxon>
        <taxon>Haemaphysalinae</taxon>
        <taxon>Haemaphysalis</taxon>
    </lineage>
</organism>
<protein>
    <submittedName>
        <fullName evidence="1">Uncharacterized protein</fullName>
    </submittedName>
</protein>